<dbReference type="InterPro" id="IPR013805">
    <property type="entry name" value="GrpE_CC"/>
</dbReference>
<keyword evidence="7" id="KW-1185">Reference proteome</keyword>
<dbReference type="GO" id="GO:0042803">
    <property type="term" value="F:protein homodimerization activity"/>
    <property type="evidence" value="ECO:0007669"/>
    <property type="project" value="InterPro"/>
</dbReference>
<gene>
    <name evidence="3" type="primary">grpE</name>
    <name evidence="6" type="ORF">PSM36_3120</name>
</gene>
<comment type="subcellular location">
    <subcellularLocation>
        <location evidence="3">Cytoplasm</location>
    </subcellularLocation>
</comment>
<dbReference type="GO" id="GO:0006457">
    <property type="term" value="P:protein folding"/>
    <property type="evidence" value="ECO:0007669"/>
    <property type="project" value="InterPro"/>
</dbReference>
<dbReference type="CDD" id="cd00446">
    <property type="entry name" value="GrpE"/>
    <property type="match status" value="1"/>
</dbReference>
<organism evidence="6 7">
    <name type="scientific">Proteiniphilum saccharofermentans</name>
    <dbReference type="NCBI Taxonomy" id="1642647"/>
    <lineage>
        <taxon>Bacteria</taxon>
        <taxon>Pseudomonadati</taxon>
        <taxon>Bacteroidota</taxon>
        <taxon>Bacteroidia</taxon>
        <taxon>Bacteroidales</taxon>
        <taxon>Dysgonomonadaceae</taxon>
        <taxon>Proteiniphilum</taxon>
    </lineage>
</organism>
<name>A0A1R3T736_9BACT</name>
<dbReference type="GO" id="GO:0051082">
    <property type="term" value="F:unfolded protein binding"/>
    <property type="evidence" value="ECO:0007669"/>
    <property type="project" value="TreeGrafter"/>
</dbReference>
<evidence type="ECO:0000313" key="6">
    <source>
        <dbReference type="EMBL" id="SCD21909.1"/>
    </source>
</evidence>
<proteinExistence type="inferred from homology"/>
<dbReference type="GO" id="GO:0051087">
    <property type="term" value="F:protein-folding chaperone binding"/>
    <property type="evidence" value="ECO:0007669"/>
    <property type="project" value="InterPro"/>
</dbReference>
<dbReference type="PRINTS" id="PR00773">
    <property type="entry name" value="GRPEPROTEIN"/>
</dbReference>
<dbReference type="AlphaFoldDB" id="A0A1R3T736"/>
<keyword evidence="2 3" id="KW-0143">Chaperone</keyword>
<feature type="compositionally biased region" description="Basic and acidic residues" evidence="5">
    <location>
        <begin position="9"/>
        <end position="36"/>
    </location>
</feature>
<keyword evidence="3" id="KW-0346">Stress response</keyword>
<evidence type="ECO:0000256" key="4">
    <source>
        <dbReference type="RuleBase" id="RU004478"/>
    </source>
</evidence>
<dbReference type="RefSeq" id="WP_076931644.1">
    <property type="nucleotide sequence ID" value="NZ_LT605205.1"/>
</dbReference>
<dbReference type="InterPro" id="IPR009012">
    <property type="entry name" value="GrpE_head"/>
</dbReference>
<sequence length="201" mass="23055">MGNNNQSNKDPEEFNEKEFHDWEETIHGEAGDKMTDDAGEVDAAEDTVDRPETEEDDFQQKYDDLNDSYLRLHAEFDNFRKRTLKEKADLIKSGGERVLLDIIMLVDDFERALESLHKTEDREAMLEGMDLIYMKFVAFLKQHGVSEIETIGQPFDADSFEAVTTIPAPEASQKGMVVDCIQKGYRLNDKIIRFPKVIVGE</sequence>
<evidence type="ECO:0000256" key="3">
    <source>
        <dbReference type="HAMAP-Rule" id="MF_01151"/>
    </source>
</evidence>
<dbReference type="GO" id="GO:0000774">
    <property type="term" value="F:adenyl-nucleotide exchange factor activity"/>
    <property type="evidence" value="ECO:0007669"/>
    <property type="project" value="InterPro"/>
</dbReference>
<dbReference type="PANTHER" id="PTHR21237">
    <property type="entry name" value="GRPE PROTEIN"/>
    <property type="match status" value="1"/>
</dbReference>
<evidence type="ECO:0000256" key="5">
    <source>
        <dbReference type="SAM" id="MobiDB-lite"/>
    </source>
</evidence>
<comment type="subunit">
    <text evidence="3">Homodimer.</text>
</comment>
<dbReference type="SUPFAM" id="SSF58014">
    <property type="entry name" value="Coiled-coil domain of nucleotide exchange factor GrpE"/>
    <property type="match status" value="1"/>
</dbReference>
<comment type="function">
    <text evidence="3">Participates actively in the response to hyperosmotic and heat shock by preventing the aggregation of stress-denatured proteins, in association with DnaK and GrpE. It is the nucleotide exchange factor for DnaK and may function as a thermosensor. Unfolded proteins bind initially to DnaJ; upon interaction with the DnaJ-bound protein, DnaK hydrolyzes its bound ATP, resulting in the formation of a stable complex. GrpE releases ADP from DnaK; ATP binding to DnaK triggers the release of the substrate protein, thus completing the reaction cycle. Several rounds of ATP-dependent interactions between DnaJ, DnaK and GrpE are required for fully efficient folding.</text>
</comment>
<protein>
    <recommendedName>
        <fullName evidence="3">Protein GrpE</fullName>
    </recommendedName>
    <alternativeName>
        <fullName evidence="3">HSP-70 cofactor</fullName>
    </alternativeName>
</protein>
<dbReference type="KEGG" id="psac:PSM36_3120"/>
<dbReference type="InterPro" id="IPR000740">
    <property type="entry name" value="GrpE"/>
</dbReference>
<dbReference type="Gene3D" id="3.90.20.20">
    <property type="match status" value="1"/>
</dbReference>
<feature type="compositionally biased region" description="Acidic residues" evidence="5">
    <location>
        <begin position="37"/>
        <end position="57"/>
    </location>
</feature>
<dbReference type="HAMAP" id="MF_01151">
    <property type="entry name" value="GrpE"/>
    <property type="match status" value="1"/>
</dbReference>
<comment type="similarity">
    <text evidence="1 3 4">Belongs to the GrpE family.</text>
</comment>
<evidence type="ECO:0000256" key="1">
    <source>
        <dbReference type="ARBA" id="ARBA00009054"/>
    </source>
</evidence>
<dbReference type="PANTHER" id="PTHR21237:SF23">
    <property type="entry name" value="GRPE PROTEIN HOMOLOG, MITOCHONDRIAL"/>
    <property type="match status" value="1"/>
</dbReference>
<keyword evidence="3" id="KW-0963">Cytoplasm</keyword>
<dbReference type="EMBL" id="LT605205">
    <property type="protein sequence ID" value="SCD21909.1"/>
    <property type="molecule type" value="Genomic_DNA"/>
</dbReference>
<reference evidence="6 7" key="1">
    <citation type="submission" date="2016-08" db="EMBL/GenBank/DDBJ databases">
        <authorList>
            <person name="Seilhamer J.J."/>
        </authorList>
    </citation>
    <scope>NUCLEOTIDE SEQUENCE [LARGE SCALE GENOMIC DNA]</scope>
    <source>
        <strain evidence="6">M3/6</strain>
    </source>
</reference>
<dbReference type="Pfam" id="PF01025">
    <property type="entry name" value="GrpE"/>
    <property type="match status" value="1"/>
</dbReference>
<evidence type="ECO:0000313" key="7">
    <source>
        <dbReference type="Proteomes" id="UP000187464"/>
    </source>
</evidence>
<feature type="region of interest" description="Disordered" evidence="5">
    <location>
        <begin position="1"/>
        <end position="57"/>
    </location>
</feature>
<dbReference type="GO" id="GO:0005737">
    <property type="term" value="C:cytoplasm"/>
    <property type="evidence" value="ECO:0007669"/>
    <property type="project" value="UniProtKB-SubCell"/>
</dbReference>
<dbReference type="Proteomes" id="UP000187464">
    <property type="component" value="Chromosome I"/>
</dbReference>
<evidence type="ECO:0000256" key="2">
    <source>
        <dbReference type="ARBA" id="ARBA00023186"/>
    </source>
</evidence>
<accession>A0A1R3T736</accession>
<dbReference type="STRING" id="1642647.PSM36_3120"/>
<dbReference type="Gene3D" id="2.30.22.10">
    <property type="entry name" value="Head domain of nucleotide exchange factor GrpE"/>
    <property type="match status" value="1"/>
</dbReference>
<dbReference type="SUPFAM" id="SSF51064">
    <property type="entry name" value="Head domain of nucleotide exchange factor GrpE"/>
    <property type="match status" value="1"/>
</dbReference>